<protein>
    <recommendedName>
        <fullName evidence="2">BD-FAE-like domain-containing protein</fullName>
    </recommendedName>
</protein>
<dbReference type="InterPro" id="IPR050300">
    <property type="entry name" value="GDXG_lipolytic_enzyme"/>
</dbReference>
<organism evidence="3 4">
    <name type="scientific">Tengunoibacter tsumagoiensis</name>
    <dbReference type="NCBI Taxonomy" id="2014871"/>
    <lineage>
        <taxon>Bacteria</taxon>
        <taxon>Bacillati</taxon>
        <taxon>Chloroflexota</taxon>
        <taxon>Ktedonobacteria</taxon>
        <taxon>Ktedonobacterales</taxon>
        <taxon>Dictyobacteraceae</taxon>
        <taxon>Tengunoibacter</taxon>
    </lineage>
</organism>
<dbReference type="PANTHER" id="PTHR48081:SF13">
    <property type="entry name" value="ALPHA_BETA HYDROLASE"/>
    <property type="match status" value="1"/>
</dbReference>
<reference evidence="4" key="1">
    <citation type="submission" date="2018-12" db="EMBL/GenBank/DDBJ databases">
        <title>Tengunoibacter tsumagoiensis gen. nov., sp. nov., Dictyobacter kobayashii sp. nov., D. alpinus sp. nov., and D. joshuensis sp. nov. and description of Dictyobacteraceae fam. nov. within the order Ktedonobacterales isolated from Tengu-no-mugimeshi.</title>
        <authorList>
            <person name="Wang C.M."/>
            <person name="Zheng Y."/>
            <person name="Sakai Y."/>
            <person name="Toyoda A."/>
            <person name="Minakuchi Y."/>
            <person name="Abe K."/>
            <person name="Yokota A."/>
            <person name="Yabe S."/>
        </authorList>
    </citation>
    <scope>NUCLEOTIDE SEQUENCE [LARGE SCALE GENOMIC DNA]</scope>
    <source>
        <strain evidence="4">Uno3</strain>
    </source>
</reference>
<dbReference type="EMBL" id="BIFR01000002">
    <property type="protein sequence ID" value="GCE14801.1"/>
    <property type="molecule type" value="Genomic_DNA"/>
</dbReference>
<dbReference type="InterPro" id="IPR029058">
    <property type="entry name" value="AB_hydrolase_fold"/>
</dbReference>
<dbReference type="RefSeq" id="WP_126582336.1">
    <property type="nucleotide sequence ID" value="NZ_BIFR01000002.1"/>
</dbReference>
<dbReference type="InterPro" id="IPR049492">
    <property type="entry name" value="BD-FAE-like_dom"/>
</dbReference>
<comment type="caution">
    <text evidence="3">The sequence shown here is derived from an EMBL/GenBank/DDBJ whole genome shotgun (WGS) entry which is preliminary data.</text>
</comment>
<sequence length="269" mass="29447">MQPSQIVPTTDQLDVLFKTVDGIDLFMDIIRPQELPAEPLPVVIYIHGGGWESGDRKGRNGESFARQGFFTASIQYRLSHQATFPAQIEDVKDAVRWLRSHAEEYHIDPARIGVIGHSAGGHLAALLGTSTAGEPTDDPKSASVQAVVDLSGLTDLQKLGDWYDAPTSFVSRFLGGSAQEMVQLARQANPISYVNWDVPPFLIIHGDQDEAVPYTQAELLAAALKEVGGDVTLKLLPGENHTFSAQSQDGFDKVYQDALIFFQHHLAKK</sequence>
<evidence type="ECO:0000256" key="1">
    <source>
        <dbReference type="ARBA" id="ARBA00022801"/>
    </source>
</evidence>
<dbReference type="GO" id="GO:0016787">
    <property type="term" value="F:hydrolase activity"/>
    <property type="evidence" value="ECO:0007669"/>
    <property type="project" value="UniProtKB-KW"/>
</dbReference>
<dbReference type="Pfam" id="PF20434">
    <property type="entry name" value="BD-FAE"/>
    <property type="match status" value="1"/>
</dbReference>
<dbReference type="AlphaFoldDB" id="A0A402A732"/>
<dbReference type="Gene3D" id="3.40.50.1820">
    <property type="entry name" value="alpha/beta hydrolase"/>
    <property type="match status" value="1"/>
</dbReference>
<accession>A0A402A732</accession>
<feature type="domain" description="BD-FAE-like" evidence="2">
    <location>
        <begin position="27"/>
        <end position="224"/>
    </location>
</feature>
<evidence type="ECO:0000313" key="3">
    <source>
        <dbReference type="EMBL" id="GCE14801.1"/>
    </source>
</evidence>
<keyword evidence="1" id="KW-0378">Hydrolase</keyword>
<gene>
    <name evidence="3" type="ORF">KTT_46600</name>
</gene>
<dbReference type="Proteomes" id="UP000287352">
    <property type="component" value="Unassembled WGS sequence"/>
</dbReference>
<evidence type="ECO:0000313" key="4">
    <source>
        <dbReference type="Proteomes" id="UP000287352"/>
    </source>
</evidence>
<evidence type="ECO:0000259" key="2">
    <source>
        <dbReference type="Pfam" id="PF20434"/>
    </source>
</evidence>
<keyword evidence="4" id="KW-1185">Reference proteome</keyword>
<dbReference type="SUPFAM" id="SSF53474">
    <property type="entry name" value="alpha/beta-Hydrolases"/>
    <property type="match status" value="1"/>
</dbReference>
<name>A0A402A732_9CHLR</name>
<dbReference type="PANTHER" id="PTHR48081">
    <property type="entry name" value="AB HYDROLASE SUPERFAMILY PROTEIN C4A8.06C"/>
    <property type="match status" value="1"/>
</dbReference>
<dbReference type="OrthoDB" id="24847at2"/>
<proteinExistence type="predicted"/>